<dbReference type="EMBL" id="JALNTZ010000006">
    <property type="protein sequence ID" value="KAJ3648332.1"/>
    <property type="molecule type" value="Genomic_DNA"/>
</dbReference>
<evidence type="ECO:0000259" key="1">
    <source>
        <dbReference type="SMART" id="SM00848"/>
    </source>
</evidence>
<protein>
    <recommendedName>
        <fullName evidence="1">Cathepsin propeptide inhibitor domain-containing protein</fullName>
    </recommendedName>
</protein>
<dbReference type="Proteomes" id="UP001168821">
    <property type="component" value="Unassembled WGS sequence"/>
</dbReference>
<dbReference type="Gene3D" id="1.10.287.2250">
    <property type="match status" value="1"/>
</dbReference>
<dbReference type="Pfam" id="PF08246">
    <property type="entry name" value="Inhibitor_I29"/>
    <property type="match status" value="1"/>
</dbReference>
<name>A0AA38I360_9CUCU</name>
<dbReference type="InterPro" id="IPR013201">
    <property type="entry name" value="Prot_inhib_I29"/>
</dbReference>
<evidence type="ECO:0000313" key="3">
    <source>
        <dbReference type="Proteomes" id="UP001168821"/>
    </source>
</evidence>
<organism evidence="2 3">
    <name type="scientific">Zophobas morio</name>
    <dbReference type="NCBI Taxonomy" id="2755281"/>
    <lineage>
        <taxon>Eukaryota</taxon>
        <taxon>Metazoa</taxon>
        <taxon>Ecdysozoa</taxon>
        <taxon>Arthropoda</taxon>
        <taxon>Hexapoda</taxon>
        <taxon>Insecta</taxon>
        <taxon>Pterygota</taxon>
        <taxon>Neoptera</taxon>
        <taxon>Endopterygota</taxon>
        <taxon>Coleoptera</taxon>
        <taxon>Polyphaga</taxon>
        <taxon>Cucujiformia</taxon>
        <taxon>Tenebrionidae</taxon>
        <taxon>Zophobas</taxon>
    </lineage>
</organism>
<gene>
    <name evidence="2" type="ORF">Zmor_020143</name>
</gene>
<comment type="caution">
    <text evidence="2">The sequence shown here is derived from an EMBL/GenBank/DDBJ whole genome shotgun (WGS) entry which is preliminary data.</text>
</comment>
<reference evidence="2" key="1">
    <citation type="journal article" date="2023" name="G3 (Bethesda)">
        <title>Whole genome assemblies of Zophobas morio and Tenebrio molitor.</title>
        <authorList>
            <person name="Kaur S."/>
            <person name="Stinson S.A."/>
            <person name="diCenzo G.C."/>
        </authorList>
    </citation>
    <scope>NUCLEOTIDE SEQUENCE</scope>
    <source>
        <strain evidence="2">QUZm001</strain>
    </source>
</reference>
<feature type="domain" description="Cathepsin propeptide inhibitor" evidence="1">
    <location>
        <begin position="16"/>
        <end position="76"/>
    </location>
</feature>
<dbReference type="SMART" id="SM00848">
    <property type="entry name" value="Inhibitor_I29"/>
    <property type="match status" value="1"/>
</dbReference>
<dbReference type="AlphaFoldDB" id="A0AA38I360"/>
<dbReference type="InterPro" id="IPR038765">
    <property type="entry name" value="Papain-like_cys_pep_sf"/>
</dbReference>
<evidence type="ECO:0000313" key="2">
    <source>
        <dbReference type="EMBL" id="KAJ3648332.1"/>
    </source>
</evidence>
<proteinExistence type="predicted"/>
<sequence length="80" mass="9798">MDQPVALTEEYIEEKWNEFKEKFRKNYADEEEENYRKGLFITSLKMVEDHNEKYENGLVNYKMGINQYADYSKDEMPSRR</sequence>
<keyword evidence="3" id="KW-1185">Reference proteome</keyword>
<accession>A0AA38I360</accession>
<dbReference type="SUPFAM" id="SSF54001">
    <property type="entry name" value="Cysteine proteinases"/>
    <property type="match status" value="1"/>
</dbReference>